<proteinExistence type="predicted"/>
<evidence type="ECO:0000313" key="6">
    <source>
        <dbReference type="Proteomes" id="UP000316238"/>
    </source>
</evidence>
<dbReference type="GO" id="GO:0000160">
    <property type="term" value="P:phosphorelay signal transduction system"/>
    <property type="evidence" value="ECO:0007669"/>
    <property type="project" value="UniProtKB-KW"/>
</dbReference>
<dbReference type="Gene3D" id="3.40.50.2300">
    <property type="match status" value="1"/>
</dbReference>
<dbReference type="EMBL" id="NQJD01000010">
    <property type="protein sequence ID" value="TAA75173.1"/>
    <property type="molecule type" value="Genomic_DNA"/>
</dbReference>
<keyword evidence="2" id="KW-0902">Two-component regulatory system</keyword>
<evidence type="ECO:0000259" key="4">
    <source>
        <dbReference type="PROSITE" id="PS50110"/>
    </source>
</evidence>
<dbReference type="InterPro" id="IPR001789">
    <property type="entry name" value="Sig_transdc_resp-reg_receiver"/>
</dbReference>
<evidence type="ECO:0000256" key="2">
    <source>
        <dbReference type="ARBA" id="ARBA00023012"/>
    </source>
</evidence>
<dbReference type="SUPFAM" id="SSF52172">
    <property type="entry name" value="CheY-like"/>
    <property type="match status" value="1"/>
</dbReference>
<organism evidence="5 6">
    <name type="scientific">Candidatus Electronema aureum</name>
    <dbReference type="NCBI Taxonomy" id="2005002"/>
    <lineage>
        <taxon>Bacteria</taxon>
        <taxon>Pseudomonadati</taxon>
        <taxon>Thermodesulfobacteriota</taxon>
        <taxon>Desulfobulbia</taxon>
        <taxon>Desulfobulbales</taxon>
        <taxon>Desulfobulbaceae</taxon>
        <taxon>Candidatus Electronema</taxon>
    </lineage>
</organism>
<feature type="modified residue" description="4-aspartylphosphate" evidence="3">
    <location>
        <position position="54"/>
    </location>
</feature>
<dbReference type="PANTHER" id="PTHR44591:SF14">
    <property type="entry name" value="PROTEIN PILG"/>
    <property type="match status" value="1"/>
</dbReference>
<dbReference type="SMART" id="SM00448">
    <property type="entry name" value="REC"/>
    <property type="match status" value="1"/>
</dbReference>
<dbReference type="PROSITE" id="PS50110">
    <property type="entry name" value="RESPONSE_REGULATORY"/>
    <property type="match status" value="1"/>
</dbReference>
<accession>A0A521G2H0</accession>
<evidence type="ECO:0000256" key="1">
    <source>
        <dbReference type="ARBA" id="ARBA00022553"/>
    </source>
</evidence>
<dbReference type="InterPro" id="IPR025497">
    <property type="entry name" value="PatA-like_N"/>
</dbReference>
<reference evidence="5" key="1">
    <citation type="submission" date="2017-07" db="EMBL/GenBank/DDBJ databases">
        <title>The cable genome - Insights into the physiology and evolution of filamentous bacteria capable of sulfide oxidation via long distance electron transfer.</title>
        <authorList>
            <person name="Thorup C."/>
            <person name="Bjerg J.T."/>
            <person name="Schreiber L."/>
            <person name="Nielsen L.P."/>
            <person name="Kjeldsen K.U."/>
            <person name="Boesen T."/>
            <person name="Boggild A."/>
            <person name="Meysman F."/>
            <person name="Geelhoed J."/>
            <person name="Schramm A."/>
        </authorList>
    </citation>
    <scope>NUCLEOTIDE SEQUENCE [LARGE SCALE GENOMIC DNA]</scope>
    <source>
        <strain evidence="5">GS</strain>
    </source>
</reference>
<keyword evidence="6" id="KW-1185">Reference proteome</keyword>
<feature type="domain" description="Response regulatory" evidence="4">
    <location>
        <begin position="3"/>
        <end position="118"/>
    </location>
</feature>
<comment type="caution">
    <text evidence="5">The sequence shown here is derived from an EMBL/GenBank/DDBJ whole genome shotgun (WGS) entry which is preliminary data.</text>
</comment>
<name>A0A521G2H0_9BACT</name>
<dbReference type="InterPro" id="IPR050595">
    <property type="entry name" value="Bact_response_regulator"/>
</dbReference>
<keyword evidence="1 3" id="KW-0597">Phosphoprotein</keyword>
<evidence type="ECO:0000256" key="3">
    <source>
        <dbReference type="PROSITE-ProRule" id="PRU00169"/>
    </source>
</evidence>
<gene>
    <name evidence="5" type="ORF">CDV28_11041</name>
</gene>
<dbReference type="Proteomes" id="UP000316238">
    <property type="component" value="Unassembled WGS sequence"/>
</dbReference>
<dbReference type="Pfam" id="PF00072">
    <property type="entry name" value="Response_reg"/>
    <property type="match status" value="1"/>
</dbReference>
<dbReference type="Pfam" id="PF14332">
    <property type="entry name" value="DUF4388"/>
    <property type="match status" value="1"/>
</dbReference>
<protein>
    <recommendedName>
        <fullName evidence="4">Response regulatory domain-containing protein</fullName>
    </recommendedName>
</protein>
<dbReference type="AlphaFoldDB" id="A0A521G2H0"/>
<dbReference type="InterPro" id="IPR011006">
    <property type="entry name" value="CheY-like_superfamily"/>
</dbReference>
<evidence type="ECO:0000313" key="5">
    <source>
        <dbReference type="EMBL" id="TAA75173.1"/>
    </source>
</evidence>
<sequence>MKNVLIVDDDLGFQRLLGISLKKYKQDFEIILSNNGEEAIGVLNRKPVDLIITDLQMPKIDGLTLLAYINDAFPKTPCVIMTAHSTPDIEKQFGQTGQLLLKKPFTINKLVEAIQNALAKPKSADGMLKGISVANFLQMIALEQKTCLLEITAPDQEKGFFYIENGEVYDAAFQGLTGEEAAYVLIAVEGASIRFTDIPANKKMKKRIQASLMALIMEAMTRKDETIGNS</sequence>
<dbReference type="PANTHER" id="PTHR44591">
    <property type="entry name" value="STRESS RESPONSE REGULATOR PROTEIN 1"/>
    <property type="match status" value="1"/>
</dbReference>